<gene>
    <name evidence="9" type="ORF">NCGR_LOCUS36076</name>
</gene>
<keyword evidence="4" id="KW-1133">Transmembrane helix</keyword>
<feature type="coiled-coil region" evidence="8">
    <location>
        <begin position="64"/>
        <end position="119"/>
    </location>
</feature>
<comment type="similarity">
    <text evidence="7">Belongs to the plant Proton pump-interactor protein family.</text>
</comment>
<keyword evidence="10" id="KW-1185">Reference proteome</keyword>
<comment type="subcellular location">
    <subcellularLocation>
        <location evidence="1">Cell membrane</location>
        <topology evidence="1">Single-pass membrane protein</topology>
    </subcellularLocation>
</comment>
<dbReference type="GO" id="GO:0005886">
    <property type="term" value="C:plasma membrane"/>
    <property type="evidence" value="ECO:0007669"/>
    <property type="project" value="UniProtKB-SubCell"/>
</dbReference>
<accession>A0A811Q5A3</accession>
<name>A0A811Q5A3_9POAL</name>
<evidence type="ECO:0000256" key="4">
    <source>
        <dbReference type="ARBA" id="ARBA00022989"/>
    </source>
</evidence>
<dbReference type="PANTHER" id="PTHR32219:SF2">
    <property type="entry name" value="PROTON PUMP-INTERACTOR 1"/>
    <property type="match status" value="1"/>
</dbReference>
<keyword evidence="5 8" id="KW-0175">Coiled coil</keyword>
<proteinExistence type="inferred from homology"/>
<reference evidence="9" key="1">
    <citation type="submission" date="2020-10" db="EMBL/GenBank/DDBJ databases">
        <authorList>
            <person name="Han B."/>
            <person name="Lu T."/>
            <person name="Zhao Q."/>
            <person name="Huang X."/>
            <person name="Zhao Y."/>
        </authorList>
    </citation>
    <scope>NUCLEOTIDE SEQUENCE</scope>
</reference>
<dbReference type="InterPro" id="IPR055282">
    <property type="entry name" value="PPI1-4"/>
</dbReference>
<keyword evidence="6" id="KW-0472">Membrane</keyword>
<keyword evidence="3" id="KW-0812">Transmembrane</keyword>
<sequence>MEPLRNSLGKFRDENNAMRAQSAGLCSSIEELDLTIKMLNDRMVHESIPLSEEKRLVKIIGEGIDGIKKERQAVRSKIKVLEDELKLVDAEIASLQEDLDAATARKDKAYESLQELRAVRDAKDYSFYNDDSGVQQLFENPQL</sequence>
<evidence type="ECO:0000256" key="2">
    <source>
        <dbReference type="ARBA" id="ARBA00022475"/>
    </source>
</evidence>
<dbReference type="OrthoDB" id="2195113at2759"/>
<evidence type="ECO:0000313" key="9">
    <source>
        <dbReference type="EMBL" id="CAD6252424.1"/>
    </source>
</evidence>
<evidence type="ECO:0000256" key="1">
    <source>
        <dbReference type="ARBA" id="ARBA00004162"/>
    </source>
</evidence>
<dbReference type="AlphaFoldDB" id="A0A811Q5A3"/>
<dbReference type="Gene3D" id="1.10.287.1490">
    <property type="match status" value="1"/>
</dbReference>
<comment type="caution">
    <text evidence="9">The sequence shown here is derived from an EMBL/GenBank/DDBJ whole genome shotgun (WGS) entry which is preliminary data.</text>
</comment>
<evidence type="ECO:0000313" key="10">
    <source>
        <dbReference type="Proteomes" id="UP000604825"/>
    </source>
</evidence>
<dbReference type="Proteomes" id="UP000604825">
    <property type="component" value="Unassembled WGS sequence"/>
</dbReference>
<keyword evidence="2" id="KW-1003">Cell membrane</keyword>
<organism evidence="9 10">
    <name type="scientific">Miscanthus lutarioriparius</name>
    <dbReference type="NCBI Taxonomy" id="422564"/>
    <lineage>
        <taxon>Eukaryota</taxon>
        <taxon>Viridiplantae</taxon>
        <taxon>Streptophyta</taxon>
        <taxon>Embryophyta</taxon>
        <taxon>Tracheophyta</taxon>
        <taxon>Spermatophyta</taxon>
        <taxon>Magnoliopsida</taxon>
        <taxon>Liliopsida</taxon>
        <taxon>Poales</taxon>
        <taxon>Poaceae</taxon>
        <taxon>PACMAD clade</taxon>
        <taxon>Panicoideae</taxon>
        <taxon>Andropogonodae</taxon>
        <taxon>Andropogoneae</taxon>
        <taxon>Saccharinae</taxon>
        <taxon>Miscanthus</taxon>
    </lineage>
</organism>
<dbReference type="PANTHER" id="PTHR32219">
    <property type="entry name" value="RNA-BINDING PROTEIN YLMH-RELATED"/>
    <property type="match status" value="1"/>
</dbReference>
<evidence type="ECO:0000256" key="6">
    <source>
        <dbReference type="ARBA" id="ARBA00023136"/>
    </source>
</evidence>
<evidence type="ECO:0000256" key="5">
    <source>
        <dbReference type="ARBA" id="ARBA00023054"/>
    </source>
</evidence>
<evidence type="ECO:0000256" key="8">
    <source>
        <dbReference type="SAM" id="Coils"/>
    </source>
</evidence>
<dbReference type="EMBL" id="CAJGYO010000009">
    <property type="protein sequence ID" value="CAD6252424.1"/>
    <property type="molecule type" value="Genomic_DNA"/>
</dbReference>
<evidence type="ECO:0000256" key="7">
    <source>
        <dbReference type="ARBA" id="ARBA00038080"/>
    </source>
</evidence>
<evidence type="ECO:0000256" key="3">
    <source>
        <dbReference type="ARBA" id="ARBA00022692"/>
    </source>
</evidence>
<protein>
    <submittedName>
        <fullName evidence="9">Uncharacterized protein</fullName>
    </submittedName>
</protein>